<accession>A0A6A6GBR5</accession>
<organism evidence="1 2">
    <name type="scientific">Elsinoe ampelina</name>
    <dbReference type="NCBI Taxonomy" id="302913"/>
    <lineage>
        <taxon>Eukaryota</taxon>
        <taxon>Fungi</taxon>
        <taxon>Dikarya</taxon>
        <taxon>Ascomycota</taxon>
        <taxon>Pezizomycotina</taxon>
        <taxon>Dothideomycetes</taxon>
        <taxon>Dothideomycetidae</taxon>
        <taxon>Myriangiales</taxon>
        <taxon>Elsinoaceae</taxon>
        <taxon>Elsinoe</taxon>
    </lineage>
</organism>
<dbReference type="EMBL" id="ML992507">
    <property type="protein sequence ID" value="KAF2223161.1"/>
    <property type="molecule type" value="Genomic_DNA"/>
</dbReference>
<evidence type="ECO:0000313" key="1">
    <source>
        <dbReference type="EMBL" id="KAF2223161.1"/>
    </source>
</evidence>
<reference evidence="2" key="1">
    <citation type="journal article" date="2020" name="Stud. Mycol.">
        <title>101 Dothideomycetes genomes: A test case for predicting lifestyles and emergence of pathogens.</title>
        <authorList>
            <person name="Haridas S."/>
            <person name="Albert R."/>
            <person name="Binder M."/>
            <person name="Bloem J."/>
            <person name="LaButti K."/>
            <person name="Salamov A."/>
            <person name="Andreopoulos B."/>
            <person name="Baker S."/>
            <person name="Barry K."/>
            <person name="Bills G."/>
            <person name="Bluhm B."/>
            <person name="Cannon C."/>
            <person name="Castanera R."/>
            <person name="Culley D."/>
            <person name="Daum C."/>
            <person name="Ezra D."/>
            <person name="Gonzalez J."/>
            <person name="Henrissat B."/>
            <person name="Kuo A."/>
            <person name="Liang C."/>
            <person name="Lipzen A."/>
            <person name="Lutzoni F."/>
            <person name="Magnuson J."/>
            <person name="Mondo S."/>
            <person name="Nolan M."/>
            <person name="Ohm R."/>
            <person name="Pangilinan J."/>
            <person name="Park H.-J."/>
            <person name="Ramirez L."/>
            <person name="Alfaro M."/>
            <person name="Sun H."/>
            <person name="Tritt A."/>
            <person name="Yoshinaga Y."/>
            <person name="Zwiers L.-H."/>
            <person name="Turgeon B."/>
            <person name="Goodwin S."/>
            <person name="Spatafora J."/>
            <person name="Crous P."/>
            <person name="Grigoriev I."/>
        </authorList>
    </citation>
    <scope>NUCLEOTIDE SEQUENCE [LARGE SCALE GENOMIC DNA]</scope>
    <source>
        <strain evidence="2">CECT 20119</strain>
    </source>
</reference>
<keyword evidence="2" id="KW-1185">Reference proteome</keyword>
<sequence length="87" mass="9107">MDGCISTDAVEVRSCSCCCACPVASPSCVMRQSVVGRDHSALLPRRTSAGVLSFVFMVVMLSLSCQPVPRASLTRALPGRGSNSSEL</sequence>
<gene>
    <name evidence="1" type="ORF">BDZ85DRAFT_122496</name>
</gene>
<proteinExistence type="predicted"/>
<evidence type="ECO:0000313" key="2">
    <source>
        <dbReference type="Proteomes" id="UP000799538"/>
    </source>
</evidence>
<dbReference type="AlphaFoldDB" id="A0A6A6GBR5"/>
<name>A0A6A6GBR5_9PEZI</name>
<dbReference type="Proteomes" id="UP000799538">
    <property type="component" value="Unassembled WGS sequence"/>
</dbReference>
<protein>
    <submittedName>
        <fullName evidence="1">Uncharacterized protein</fullName>
    </submittedName>
</protein>